<feature type="compositionally biased region" description="Basic and acidic residues" evidence="1">
    <location>
        <begin position="66"/>
        <end position="94"/>
    </location>
</feature>
<name>A0A5B7GQF1_PORTR</name>
<sequence length="152" mass="18016">MARALPSKGSDQTRQCLSAKEHFQWNYRALAADKVKLYIGHEDILLRERELYLPTEDNMEQEEENDSPRPRRERRLPLRYRDDEPGMARGNRPEDEVEMEENSDPEGEGEEDVVRYRRERRPVRRYVEDAFSLVLIILSNIFPGISRRDIGL</sequence>
<feature type="compositionally biased region" description="Acidic residues" evidence="1">
    <location>
        <begin position="95"/>
        <end position="111"/>
    </location>
</feature>
<evidence type="ECO:0000313" key="3">
    <source>
        <dbReference type="Proteomes" id="UP000324222"/>
    </source>
</evidence>
<proteinExistence type="predicted"/>
<dbReference type="AlphaFoldDB" id="A0A5B7GQF1"/>
<evidence type="ECO:0000256" key="1">
    <source>
        <dbReference type="SAM" id="MobiDB-lite"/>
    </source>
</evidence>
<dbReference type="Proteomes" id="UP000324222">
    <property type="component" value="Unassembled WGS sequence"/>
</dbReference>
<keyword evidence="3" id="KW-1185">Reference proteome</keyword>
<comment type="caution">
    <text evidence="2">The sequence shown here is derived from an EMBL/GenBank/DDBJ whole genome shotgun (WGS) entry which is preliminary data.</text>
</comment>
<evidence type="ECO:0000313" key="2">
    <source>
        <dbReference type="EMBL" id="MPC59823.1"/>
    </source>
</evidence>
<reference evidence="2 3" key="1">
    <citation type="submission" date="2019-05" db="EMBL/GenBank/DDBJ databases">
        <title>Another draft genome of Portunus trituberculatus and its Hox gene families provides insights of decapod evolution.</title>
        <authorList>
            <person name="Jeong J.-H."/>
            <person name="Song I."/>
            <person name="Kim S."/>
            <person name="Choi T."/>
            <person name="Kim D."/>
            <person name="Ryu S."/>
            <person name="Kim W."/>
        </authorList>
    </citation>
    <scope>NUCLEOTIDE SEQUENCE [LARGE SCALE GENOMIC DNA]</scope>
    <source>
        <tissue evidence="2">Muscle</tissue>
    </source>
</reference>
<organism evidence="2 3">
    <name type="scientific">Portunus trituberculatus</name>
    <name type="common">Swimming crab</name>
    <name type="synonym">Neptunus trituberculatus</name>
    <dbReference type="NCBI Taxonomy" id="210409"/>
    <lineage>
        <taxon>Eukaryota</taxon>
        <taxon>Metazoa</taxon>
        <taxon>Ecdysozoa</taxon>
        <taxon>Arthropoda</taxon>
        <taxon>Crustacea</taxon>
        <taxon>Multicrustacea</taxon>
        <taxon>Malacostraca</taxon>
        <taxon>Eumalacostraca</taxon>
        <taxon>Eucarida</taxon>
        <taxon>Decapoda</taxon>
        <taxon>Pleocyemata</taxon>
        <taxon>Brachyura</taxon>
        <taxon>Eubrachyura</taxon>
        <taxon>Portunoidea</taxon>
        <taxon>Portunidae</taxon>
        <taxon>Portuninae</taxon>
        <taxon>Portunus</taxon>
    </lineage>
</organism>
<protein>
    <submittedName>
        <fullName evidence="2">Uncharacterized protein</fullName>
    </submittedName>
</protein>
<dbReference type="EMBL" id="VSRR010016902">
    <property type="protein sequence ID" value="MPC59823.1"/>
    <property type="molecule type" value="Genomic_DNA"/>
</dbReference>
<accession>A0A5B7GQF1</accession>
<feature type="region of interest" description="Disordered" evidence="1">
    <location>
        <begin position="51"/>
        <end position="113"/>
    </location>
</feature>
<gene>
    <name evidence="2" type="ORF">E2C01_053851</name>
</gene>